<dbReference type="InterPro" id="IPR053144">
    <property type="entry name" value="Acetyltransferase_Butenolide"/>
</dbReference>
<dbReference type="AlphaFoldDB" id="D4ZHL0"/>
<accession>D4ZHL0</accession>
<dbReference type="PANTHER" id="PTHR43233">
    <property type="entry name" value="FAMILY N-ACETYLTRANSFERASE, PUTATIVE (AFU_ORTHOLOGUE AFUA_6G03350)-RELATED"/>
    <property type="match status" value="1"/>
</dbReference>
<reference evidence="3" key="1">
    <citation type="journal article" date="2010" name="Mol. Biosyst.">
        <title>Complete genome sequence and comparative analysis of Shewanella violacea, a psychrophilic and piezophilic bacterium from deep sea floor sediments.</title>
        <authorList>
            <person name="Aono E."/>
            <person name="Baba T."/>
            <person name="Ara T."/>
            <person name="Nishi T."/>
            <person name="Nakamichi T."/>
            <person name="Inamoto E."/>
            <person name="Toyonaga H."/>
            <person name="Hasegawa M."/>
            <person name="Takai Y."/>
            <person name="Okumura Y."/>
            <person name="Baba M."/>
            <person name="Tomita M."/>
            <person name="Kato C."/>
            <person name="Oshima T."/>
            <person name="Nakasone K."/>
            <person name="Mori H."/>
        </authorList>
    </citation>
    <scope>NUCLEOTIDE SEQUENCE [LARGE SCALE GENOMIC DNA]</scope>
    <source>
        <strain evidence="3">JCM 10179 / CIP 106290 / LMG 19151 / DSS12</strain>
    </source>
</reference>
<keyword evidence="3" id="KW-1185">Reference proteome</keyword>
<dbReference type="CDD" id="cd04301">
    <property type="entry name" value="NAT_SF"/>
    <property type="match status" value="1"/>
</dbReference>
<protein>
    <submittedName>
        <fullName evidence="2">Acetyltransferase, GNAT family</fullName>
    </submittedName>
</protein>
<feature type="domain" description="N-acetyltransferase" evidence="1">
    <location>
        <begin position="1"/>
        <end position="136"/>
    </location>
</feature>
<dbReference type="Pfam" id="PF13508">
    <property type="entry name" value="Acetyltransf_7"/>
    <property type="match status" value="1"/>
</dbReference>
<name>D4ZHL0_SHEVD</name>
<dbReference type="KEGG" id="svo:SVI_1188"/>
<dbReference type="Proteomes" id="UP000002350">
    <property type="component" value="Chromosome"/>
</dbReference>
<dbReference type="SUPFAM" id="SSF55729">
    <property type="entry name" value="Acyl-CoA N-acyltransferases (Nat)"/>
    <property type="match status" value="1"/>
</dbReference>
<dbReference type="EMBL" id="AP011177">
    <property type="protein sequence ID" value="BAJ01159.1"/>
    <property type="molecule type" value="Genomic_DNA"/>
</dbReference>
<dbReference type="HOGENOM" id="CLU_086503_2_1_6"/>
<dbReference type="PROSITE" id="PS51186">
    <property type="entry name" value="GNAT"/>
    <property type="match status" value="1"/>
</dbReference>
<proteinExistence type="predicted"/>
<keyword evidence="2" id="KW-0808">Transferase</keyword>
<dbReference type="eggNOG" id="COG0454">
    <property type="taxonomic scope" value="Bacteria"/>
</dbReference>
<dbReference type="InterPro" id="IPR016181">
    <property type="entry name" value="Acyl_CoA_acyltransferase"/>
</dbReference>
<dbReference type="InterPro" id="IPR000182">
    <property type="entry name" value="GNAT_dom"/>
</dbReference>
<dbReference type="PANTHER" id="PTHR43233:SF1">
    <property type="entry name" value="FAMILY N-ACETYLTRANSFERASE, PUTATIVE (AFU_ORTHOLOGUE AFUA_6G03350)-RELATED"/>
    <property type="match status" value="1"/>
</dbReference>
<evidence type="ECO:0000313" key="2">
    <source>
        <dbReference type="EMBL" id="BAJ01159.1"/>
    </source>
</evidence>
<evidence type="ECO:0000313" key="3">
    <source>
        <dbReference type="Proteomes" id="UP000002350"/>
    </source>
</evidence>
<organism evidence="2 3">
    <name type="scientific">Shewanella violacea (strain JCM 10179 / CIP 106290 / LMG 19151 / DSS12)</name>
    <dbReference type="NCBI Taxonomy" id="637905"/>
    <lineage>
        <taxon>Bacteria</taxon>
        <taxon>Pseudomonadati</taxon>
        <taxon>Pseudomonadota</taxon>
        <taxon>Gammaproteobacteria</taxon>
        <taxon>Alteromonadales</taxon>
        <taxon>Shewanellaceae</taxon>
        <taxon>Shewanella</taxon>
    </lineage>
</organism>
<gene>
    <name evidence="2" type="ordered locus">SVI_1188</name>
</gene>
<evidence type="ECO:0000259" key="1">
    <source>
        <dbReference type="PROSITE" id="PS51186"/>
    </source>
</evidence>
<sequence>MRPIELSDNKSYLDVRKIHLFLCNESTWAKNISYQLVCKSIENSICIGAYIDKNQIGFSRIITDHATFANLVDVIVWPKFRGQGVSKLLMEAVLNHESVKSVRRFTLATSNAHGLYDQFGFSSLSKPDAFMEIYKPNIYQTAL</sequence>
<dbReference type="RefSeq" id="WP_013050470.1">
    <property type="nucleotide sequence ID" value="NC_014012.1"/>
</dbReference>
<dbReference type="STRING" id="637905.SVI_1188"/>
<dbReference type="Gene3D" id="3.40.630.30">
    <property type="match status" value="1"/>
</dbReference>
<dbReference type="GO" id="GO:0016747">
    <property type="term" value="F:acyltransferase activity, transferring groups other than amino-acyl groups"/>
    <property type="evidence" value="ECO:0007669"/>
    <property type="project" value="InterPro"/>
</dbReference>